<reference evidence="1 2" key="1">
    <citation type="submission" date="2024-02" db="EMBL/GenBank/DDBJ databases">
        <title>High-quality chromosome-scale genome assembly of Pensacola bahiagrass (Paspalum notatum Flugge var. saurae).</title>
        <authorList>
            <person name="Vega J.M."/>
            <person name="Podio M."/>
            <person name="Orjuela J."/>
            <person name="Siena L.A."/>
            <person name="Pessino S.C."/>
            <person name="Combes M.C."/>
            <person name="Mariac C."/>
            <person name="Albertini E."/>
            <person name="Pupilli F."/>
            <person name="Ortiz J.P.A."/>
            <person name="Leblanc O."/>
        </authorList>
    </citation>
    <scope>NUCLEOTIDE SEQUENCE [LARGE SCALE GENOMIC DNA]</scope>
    <source>
        <strain evidence="1">R1</strain>
        <tissue evidence="1">Leaf</tissue>
    </source>
</reference>
<keyword evidence="2" id="KW-1185">Reference proteome</keyword>
<dbReference type="AlphaFoldDB" id="A0AAQ3T6X6"/>
<organism evidence="1 2">
    <name type="scientific">Paspalum notatum var. saurae</name>
    <dbReference type="NCBI Taxonomy" id="547442"/>
    <lineage>
        <taxon>Eukaryota</taxon>
        <taxon>Viridiplantae</taxon>
        <taxon>Streptophyta</taxon>
        <taxon>Embryophyta</taxon>
        <taxon>Tracheophyta</taxon>
        <taxon>Spermatophyta</taxon>
        <taxon>Magnoliopsida</taxon>
        <taxon>Liliopsida</taxon>
        <taxon>Poales</taxon>
        <taxon>Poaceae</taxon>
        <taxon>PACMAD clade</taxon>
        <taxon>Panicoideae</taxon>
        <taxon>Andropogonodae</taxon>
        <taxon>Paspaleae</taxon>
        <taxon>Paspalinae</taxon>
        <taxon>Paspalum</taxon>
    </lineage>
</organism>
<evidence type="ECO:0000313" key="2">
    <source>
        <dbReference type="Proteomes" id="UP001341281"/>
    </source>
</evidence>
<accession>A0AAQ3T6X6</accession>
<evidence type="ECO:0000313" key="1">
    <source>
        <dbReference type="EMBL" id="WVZ67788.1"/>
    </source>
</evidence>
<gene>
    <name evidence="1" type="ORF">U9M48_016821</name>
</gene>
<dbReference type="EMBL" id="CP144748">
    <property type="protein sequence ID" value="WVZ67788.1"/>
    <property type="molecule type" value="Genomic_DNA"/>
</dbReference>
<dbReference type="Proteomes" id="UP001341281">
    <property type="component" value="Chromosome 04"/>
</dbReference>
<name>A0AAQ3T6X6_PASNO</name>
<proteinExistence type="predicted"/>
<protein>
    <submittedName>
        <fullName evidence="1">Uncharacterized protein</fullName>
    </submittedName>
</protein>
<sequence>MEEAAAKLGYLVAGVDVRGADPELRGAAPRPEAVGDAVPQVLQLRERHRHCWRTGRGGCGREPVGGARAGRERGSEGMMVDGYARSRSASAFPFLWRPADWLSASGELAPPPHYLTSGGGGGAPAWTGGRFWPGHGPGPPVMRSR</sequence>